<dbReference type="GO" id="GO:0005886">
    <property type="term" value="C:plasma membrane"/>
    <property type="evidence" value="ECO:0007669"/>
    <property type="project" value="UniProtKB-SubCell"/>
</dbReference>
<dbReference type="RefSeq" id="WP_099149186.1">
    <property type="nucleotide sequence ID" value="NZ_PDUD01000010.1"/>
</dbReference>
<keyword evidence="14" id="KW-1208">Phospholipid metabolism</keyword>
<comment type="subcellular location">
    <subcellularLocation>
        <location evidence="1">Cell membrane</location>
        <topology evidence="1">Multi-pass membrane protein</topology>
    </subcellularLocation>
</comment>
<evidence type="ECO:0000256" key="7">
    <source>
        <dbReference type="ARBA" id="ARBA00022741"/>
    </source>
</evidence>
<dbReference type="InterPro" id="IPR036945">
    <property type="entry name" value="DAGK_sf"/>
</dbReference>
<feature type="active site" description="Proton acceptor" evidence="15">
    <location>
        <position position="62"/>
    </location>
</feature>
<feature type="binding site" evidence="16">
    <location>
        <position position="3"/>
    </location>
    <ligand>
        <name>substrate</name>
    </ligand>
</feature>
<feature type="binding site" evidence="17">
    <location>
        <position position="69"/>
    </location>
    <ligand>
        <name>ATP</name>
        <dbReference type="ChEBI" id="CHEBI:30616"/>
    </ligand>
</feature>
<feature type="binding site" evidence="17">
    <location>
        <position position="3"/>
    </location>
    <ligand>
        <name>ATP</name>
        <dbReference type="ChEBI" id="CHEBI:30616"/>
    </ligand>
</feature>
<comment type="similarity">
    <text evidence="2">Belongs to the bacterial diacylglycerol kinase family.</text>
</comment>
<evidence type="ECO:0000256" key="13">
    <source>
        <dbReference type="ARBA" id="ARBA00023209"/>
    </source>
</evidence>
<evidence type="ECO:0000256" key="6">
    <source>
        <dbReference type="ARBA" id="ARBA00022692"/>
    </source>
</evidence>
<keyword evidence="18" id="KW-0460">Magnesium</keyword>
<dbReference type="OrthoDB" id="1493837at2"/>
<evidence type="ECO:0000256" key="18">
    <source>
        <dbReference type="PIRSR" id="PIRSR600829-4"/>
    </source>
</evidence>
<dbReference type="Gene3D" id="1.10.287.3610">
    <property type="match status" value="1"/>
</dbReference>
<comment type="caution">
    <text evidence="20">The sequence shown here is derived from an EMBL/GenBank/DDBJ whole genome shotgun (WGS) entry which is preliminary data.</text>
</comment>
<keyword evidence="18" id="KW-0479">Metal-binding</keyword>
<evidence type="ECO:0000256" key="19">
    <source>
        <dbReference type="SAM" id="Phobius"/>
    </source>
</evidence>
<dbReference type="Proteomes" id="UP000223913">
    <property type="component" value="Unassembled WGS sequence"/>
</dbReference>
<dbReference type="PANTHER" id="PTHR34299:SF1">
    <property type="entry name" value="DIACYLGLYCEROL KINASE"/>
    <property type="match status" value="1"/>
</dbReference>
<feature type="binding site" evidence="18">
    <location>
        <position position="69"/>
    </location>
    <ligand>
        <name>a divalent metal cation</name>
        <dbReference type="ChEBI" id="CHEBI:60240"/>
    </ligand>
</feature>
<evidence type="ECO:0000256" key="16">
    <source>
        <dbReference type="PIRSR" id="PIRSR600829-2"/>
    </source>
</evidence>
<comment type="cofactor">
    <cofactor evidence="18">
        <name>Mg(2+)</name>
        <dbReference type="ChEBI" id="CHEBI:18420"/>
    </cofactor>
    <text evidence="18">Mn(2+), Zn(2+), Cd(2+) and Co(2+) support activity to lesser extents.</text>
</comment>
<keyword evidence="4" id="KW-0444">Lipid biosynthesis</keyword>
<proteinExistence type="inferred from homology"/>
<dbReference type="GO" id="GO:0008654">
    <property type="term" value="P:phospholipid biosynthetic process"/>
    <property type="evidence" value="ECO:0007669"/>
    <property type="project" value="UniProtKB-KW"/>
</dbReference>
<keyword evidence="11" id="KW-0443">Lipid metabolism</keyword>
<evidence type="ECO:0000256" key="12">
    <source>
        <dbReference type="ARBA" id="ARBA00023136"/>
    </source>
</evidence>
<keyword evidence="6 19" id="KW-0812">Transmembrane</keyword>
<keyword evidence="7 17" id="KW-0547">Nucleotide-binding</keyword>
<reference evidence="20 21" key="1">
    <citation type="submission" date="2017-10" db="EMBL/GenBank/DDBJ databases">
        <title>The draft genome sequence of Lewinella nigricans NBRC 102662.</title>
        <authorList>
            <person name="Wang K."/>
        </authorList>
    </citation>
    <scope>NUCLEOTIDE SEQUENCE [LARGE SCALE GENOMIC DNA]</scope>
    <source>
        <strain evidence="20 21">NBRC 102662</strain>
    </source>
</reference>
<feature type="binding site" evidence="17">
    <location>
        <begin position="87"/>
        <end position="88"/>
    </location>
    <ligand>
        <name>ATP</name>
        <dbReference type="ChEBI" id="CHEBI:30616"/>
    </ligand>
</feature>
<dbReference type="AlphaFoldDB" id="A0A2D0NFK1"/>
<keyword evidence="13" id="KW-0594">Phospholipid biosynthesis</keyword>
<evidence type="ECO:0000256" key="14">
    <source>
        <dbReference type="ARBA" id="ARBA00023264"/>
    </source>
</evidence>
<dbReference type="GO" id="GO:0046872">
    <property type="term" value="F:metal ion binding"/>
    <property type="evidence" value="ECO:0007669"/>
    <property type="project" value="UniProtKB-KW"/>
</dbReference>
<evidence type="ECO:0000313" key="20">
    <source>
        <dbReference type="EMBL" id="PHN07257.1"/>
    </source>
</evidence>
<dbReference type="GO" id="GO:0005524">
    <property type="term" value="F:ATP binding"/>
    <property type="evidence" value="ECO:0007669"/>
    <property type="project" value="UniProtKB-KW"/>
</dbReference>
<evidence type="ECO:0000256" key="11">
    <source>
        <dbReference type="ARBA" id="ARBA00023098"/>
    </source>
</evidence>
<evidence type="ECO:0000256" key="5">
    <source>
        <dbReference type="ARBA" id="ARBA00022679"/>
    </source>
</evidence>
<feature type="binding site" evidence="17">
    <location>
        <position position="9"/>
    </location>
    <ligand>
        <name>ATP</name>
        <dbReference type="ChEBI" id="CHEBI:30616"/>
    </ligand>
</feature>
<evidence type="ECO:0000256" key="10">
    <source>
        <dbReference type="ARBA" id="ARBA00022989"/>
    </source>
</evidence>
<protein>
    <submittedName>
        <fullName evidence="20">Diacylglycerol kinase</fullName>
    </submittedName>
</protein>
<gene>
    <name evidence="20" type="ORF">CRP01_06405</name>
</gene>
<feature type="transmembrane region" description="Helical" evidence="19">
    <location>
        <begin position="24"/>
        <end position="42"/>
    </location>
</feature>
<dbReference type="EMBL" id="PDUD01000010">
    <property type="protein sequence ID" value="PHN07257.1"/>
    <property type="molecule type" value="Genomic_DNA"/>
</dbReference>
<evidence type="ECO:0000256" key="9">
    <source>
        <dbReference type="ARBA" id="ARBA00022840"/>
    </source>
</evidence>
<organism evidence="20 21">
    <name type="scientific">Flavilitoribacter nigricans (strain ATCC 23147 / DSM 23189 / NBRC 102662 / NCIMB 1420 / SS-2)</name>
    <name type="common">Lewinella nigricans</name>
    <dbReference type="NCBI Taxonomy" id="1122177"/>
    <lineage>
        <taxon>Bacteria</taxon>
        <taxon>Pseudomonadati</taxon>
        <taxon>Bacteroidota</taxon>
        <taxon>Saprospiria</taxon>
        <taxon>Saprospirales</taxon>
        <taxon>Lewinellaceae</taxon>
        <taxon>Flavilitoribacter</taxon>
    </lineage>
</organism>
<name>A0A2D0NFK1_FLAN2</name>
<dbReference type="PANTHER" id="PTHR34299">
    <property type="entry name" value="DIACYLGLYCEROL KINASE"/>
    <property type="match status" value="1"/>
</dbReference>
<keyword evidence="3" id="KW-1003">Cell membrane</keyword>
<keyword evidence="9 17" id="KW-0067">ATP-binding</keyword>
<keyword evidence="12 19" id="KW-0472">Membrane</keyword>
<evidence type="ECO:0000256" key="17">
    <source>
        <dbReference type="PIRSR" id="PIRSR600829-3"/>
    </source>
</evidence>
<keyword evidence="10 19" id="KW-1133">Transmembrane helix</keyword>
<dbReference type="GO" id="GO:0016301">
    <property type="term" value="F:kinase activity"/>
    <property type="evidence" value="ECO:0007669"/>
    <property type="project" value="UniProtKB-KW"/>
</dbReference>
<keyword evidence="8 20" id="KW-0418">Kinase</keyword>
<dbReference type="CDD" id="cd14265">
    <property type="entry name" value="UDPK_IM_like"/>
    <property type="match status" value="1"/>
</dbReference>
<accession>A0A2D0NFK1</accession>
<evidence type="ECO:0000256" key="4">
    <source>
        <dbReference type="ARBA" id="ARBA00022516"/>
    </source>
</evidence>
<evidence type="ECO:0000256" key="3">
    <source>
        <dbReference type="ARBA" id="ARBA00022475"/>
    </source>
</evidence>
<feature type="binding site" evidence="16">
    <location>
        <position position="62"/>
    </location>
    <ligand>
        <name>substrate</name>
    </ligand>
</feature>
<dbReference type="Pfam" id="PF01219">
    <property type="entry name" value="DAGK_prokar"/>
    <property type="match status" value="1"/>
</dbReference>
<keyword evidence="5" id="KW-0808">Transferase</keyword>
<evidence type="ECO:0000313" key="21">
    <source>
        <dbReference type="Proteomes" id="UP000223913"/>
    </source>
</evidence>
<sequence length="121" mass="13062">MKRLLSFKYAFQGLGDLFRTQPNARIHLAIAVLAIALGIWLGLTTTEWALICLCIGWVLAAEAFNTAIEYLTDLVSPDFNVLAGKAKDAAAAAVLLSAMGAALTGLWVLGPPLWRKVVLFF</sequence>
<evidence type="ECO:0000256" key="15">
    <source>
        <dbReference type="PIRSR" id="PIRSR600829-1"/>
    </source>
</evidence>
<feature type="transmembrane region" description="Helical" evidence="19">
    <location>
        <begin position="48"/>
        <end position="68"/>
    </location>
</feature>
<evidence type="ECO:0000256" key="2">
    <source>
        <dbReference type="ARBA" id="ARBA00005967"/>
    </source>
</evidence>
<evidence type="ECO:0000256" key="1">
    <source>
        <dbReference type="ARBA" id="ARBA00004651"/>
    </source>
</evidence>
<dbReference type="InterPro" id="IPR033717">
    <property type="entry name" value="UDPK"/>
</dbReference>
<evidence type="ECO:0000256" key="8">
    <source>
        <dbReference type="ARBA" id="ARBA00022777"/>
    </source>
</evidence>
<feature type="transmembrane region" description="Helical" evidence="19">
    <location>
        <begin position="89"/>
        <end position="109"/>
    </location>
</feature>
<keyword evidence="21" id="KW-1185">Reference proteome</keyword>
<dbReference type="InterPro" id="IPR000829">
    <property type="entry name" value="DAGK"/>
</dbReference>